<keyword evidence="4 7" id="KW-0812">Transmembrane</keyword>
<name>A0A1H9UTD6_9BACI</name>
<organism evidence="8 9">
    <name type="scientific">Salipaludibacillus aurantiacus</name>
    <dbReference type="NCBI Taxonomy" id="1601833"/>
    <lineage>
        <taxon>Bacteria</taxon>
        <taxon>Bacillati</taxon>
        <taxon>Bacillota</taxon>
        <taxon>Bacilli</taxon>
        <taxon>Bacillales</taxon>
        <taxon>Bacillaceae</taxon>
    </lineage>
</organism>
<dbReference type="EMBL" id="FOGT01000008">
    <property type="protein sequence ID" value="SES12394.1"/>
    <property type="molecule type" value="Genomic_DNA"/>
</dbReference>
<feature type="transmembrane region" description="Helical" evidence="7">
    <location>
        <begin position="20"/>
        <end position="42"/>
    </location>
</feature>
<feature type="transmembrane region" description="Helical" evidence="7">
    <location>
        <begin position="352"/>
        <end position="376"/>
    </location>
</feature>
<dbReference type="RefSeq" id="WP_143051230.1">
    <property type="nucleotide sequence ID" value="NZ_FOGT01000008.1"/>
</dbReference>
<dbReference type="OrthoDB" id="2276409at2"/>
<keyword evidence="6 7" id="KW-0472">Membrane</keyword>
<dbReference type="InterPro" id="IPR011701">
    <property type="entry name" value="MFS"/>
</dbReference>
<feature type="transmembrane region" description="Helical" evidence="7">
    <location>
        <begin position="260"/>
        <end position="278"/>
    </location>
</feature>
<evidence type="ECO:0000313" key="9">
    <source>
        <dbReference type="Proteomes" id="UP000198571"/>
    </source>
</evidence>
<gene>
    <name evidence="8" type="ORF">SAMN05518684_108144</name>
</gene>
<dbReference type="STRING" id="1601833.SAMN05518684_108144"/>
<dbReference type="CDD" id="cd06173">
    <property type="entry name" value="MFS_MefA_like"/>
    <property type="match status" value="1"/>
</dbReference>
<evidence type="ECO:0000256" key="2">
    <source>
        <dbReference type="ARBA" id="ARBA00022448"/>
    </source>
</evidence>
<keyword evidence="9" id="KW-1185">Reference proteome</keyword>
<evidence type="ECO:0000256" key="7">
    <source>
        <dbReference type="SAM" id="Phobius"/>
    </source>
</evidence>
<accession>A0A1H9UTD6</accession>
<feature type="transmembrane region" description="Helical" evidence="7">
    <location>
        <begin position="83"/>
        <end position="103"/>
    </location>
</feature>
<feature type="transmembrane region" description="Helical" evidence="7">
    <location>
        <begin position="48"/>
        <end position="71"/>
    </location>
</feature>
<feature type="transmembrane region" description="Helical" evidence="7">
    <location>
        <begin position="315"/>
        <end position="340"/>
    </location>
</feature>
<dbReference type="AlphaFoldDB" id="A0A1H9UTD6"/>
<keyword evidence="2" id="KW-0813">Transport</keyword>
<dbReference type="PANTHER" id="PTHR43266:SF2">
    <property type="entry name" value="MAJOR FACILITATOR SUPERFAMILY (MFS) PROFILE DOMAIN-CONTAINING PROTEIN"/>
    <property type="match status" value="1"/>
</dbReference>
<dbReference type="GO" id="GO:0022857">
    <property type="term" value="F:transmembrane transporter activity"/>
    <property type="evidence" value="ECO:0007669"/>
    <property type="project" value="InterPro"/>
</dbReference>
<comment type="subcellular location">
    <subcellularLocation>
        <location evidence="1">Cell membrane</location>
        <topology evidence="1">Multi-pass membrane protein</topology>
    </subcellularLocation>
</comment>
<feature type="transmembrane region" description="Helical" evidence="7">
    <location>
        <begin position="220"/>
        <end position="240"/>
    </location>
</feature>
<reference evidence="9" key="1">
    <citation type="submission" date="2016-10" db="EMBL/GenBank/DDBJ databases">
        <authorList>
            <person name="Varghese N."/>
            <person name="Submissions S."/>
        </authorList>
    </citation>
    <scope>NUCLEOTIDE SEQUENCE [LARGE SCALE GENOMIC DNA]</scope>
    <source>
        <strain evidence="9">S9</strain>
    </source>
</reference>
<protein>
    <submittedName>
        <fullName evidence="8">Predicted arabinose efflux permease, MFS family</fullName>
    </submittedName>
</protein>
<feature type="transmembrane region" description="Helical" evidence="7">
    <location>
        <begin position="382"/>
        <end position="406"/>
    </location>
</feature>
<evidence type="ECO:0000256" key="1">
    <source>
        <dbReference type="ARBA" id="ARBA00004651"/>
    </source>
</evidence>
<dbReference type="PANTHER" id="PTHR43266">
    <property type="entry name" value="MACROLIDE-EFFLUX PROTEIN"/>
    <property type="match status" value="1"/>
</dbReference>
<evidence type="ECO:0000256" key="3">
    <source>
        <dbReference type="ARBA" id="ARBA00022475"/>
    </source>
</evidence>
<dbReference type="InterPro" id="IPR036259">
    <property type="entry name" value="MFS_trans_sf"/>
</dbReference>
<feature type="transmembrane region" description="Helical" evidence="7">
    <location>
        <begin position="169"/>
        <end position="187"/>
    </location>
</feature>
<keyword evidence="5 7" id="KW-1133">Transmembrane helix</keyword>
<feature type="transmembrane region" description="Helical" evidence="7">
    <location>
        <begin position="285"/>
        <end position="309"/>
    </location>
</feature>
<dbReference type="GO" id="GO:0005886">
    <property type="term" value="C:plasma membrane"/>
    <property type="evidence" value="ECO:0007669"/>
    <property type="project" value="UniProtKB-SubCell"/>
</dbReference>
<evidence type="ECO:0000256" key="4">
    <source>
        <dbReference type="ARBA" id="ARBA00022692"/>
    </source>
</evidence>
<evidence type="ECO:0000313" key="8">
    <source>
        <dbReference type="EMBL" id="SES12394.1"/>
    </source>
</evidence>
<proteinExistence type="predicted"/>
<keyword evidence="3" id="KW-1003">Cell membrane</keyword>
<dbReference type="Pfam" id="PF07690">
    <property type="entry name" value="MFS_1"/>
    <property type="match status" value="1"/>
</dbReference>
<dbReference type="Gene3D" id="1.20.1250.20">
    <property type="entry name" value="MFS general substrate transporter like domains"/>
    <property type="match status" value="1"/>
</dbReference>
<dbReference type="SUPFAM" id="SSF103473">
    <property type="entry name" value="MFS general substrate transporter"/>
    <property type="match status" value="1"/>
</dbReference>
<dbReference type="Proteomes" id="UP000198571">
    <property type="component" value="Unassembled WGS sequence"/>
</dbReference>
<sequence>MANNSSIWKNAVFMRMFCSYSISMLGRWFDMVAIMILFGYVWETDPLTIALIPVMYALPHALLSQFAGILADRFNKGKLMMMADVGTAVLTIVLAMAPGPWLALPILLLRATLTVIHFPAQQALIKHVVEENLIVKAVTLNGTVNEFTKIMGPILGGSLAAIFSPRLCILINAAAYFISALILLSIIKKREVETSRSAEVEAGNKASFWQSWKDGWSMVLSSKILVVAVTFSLLGMTAIQMTDVQITVLLREIAPERPEMIGWVMASSGAGALAVMMLMNRFKKIAYYGVLIGSSFLLIGVPFGMLGLLETGVQSFVLTGLGFAAGIGIGIYTIVISYILQKETARENIGRVSGIYNSLSGMVVLGAPLLGGMLVGLFDVRLVYLGVGLSLSLIGLTSALLQQVLWQKNEGISVKKVTVGMKSYE</sequence>
<evidence type="ECO:0000256" key="6">
    <source>
        <dbReference type="ARBA" id="ARBA00023136"/>
    </source>
</evidence>
<evidence type="ECO:0000256" key="5">
    <source>
        <dbReference type="ARBA" id="ARBA00022989"/>
    </source>
</evidence>